<gene>
    <name evidence="8" type="ORF">SAMN04489760_101166</name>
</gene>
<dbReference type="GO" id="GO:0120159">
    <property type="term" value="F:rRNA pseudouridine synthase activity"/>
    <property type="evidence" value="ECO:0007669"/>
    <property type="project" value="UniProtKB-ARBA"/>
</dbReference>
<feature type="active site" evidence="4">
    <location>
        <position position="143"/>
    </location>
</feature>
<dbReference type="NCBIfam" id="TIGR00005">
    <property type="entry name" value="rluA_subfam"/>
    <property type="match status" value="1"/>
</dbReference>
<dbReference type="RefSeq" id="WP_093881880.1">
    <property type="nucleotide sequence ID" value="NZ_FOBS01000001.1"/>
</dbReference>
<evidence type="ECO:0000256" key="2">
    <source>
        <dbReference type="ARBA" id="ARBA00022884"/>
    </source>
</evidence>
<evidence type="ECO:0000259" key="7">
    <source>
        <dbReference type="SMART" id="SM00363"/>
    </source>
</evidence>
<dbReference type="STRING" id="43775.SAMN04489760_101166"/>
<dbReference type="SUPFAM" id="SSF55120">
    <property type="entry name" value="Pseudouridine synthase"/>
    <property type="match status" value="1"/>
</dbReference>
<dbReference type="SUPFAM" id="SSF55174">
    <property type="entry name" value="Alpha-L RNA-binding motif"/>
    <property type="match status" value="1"/>
</dbReference>
<dbReference type="InterPro" id="IPR006224">
    <property type="entry name" value="PsdUridine_synth_RluA-like_CS"/>
</dbReference>
<sequence>MKDGTIFRTYPVNGAEGGLRLDVFLTRQRTDLSRARLQRLIDEGRVAIGGITAIRASQKLRAGDVVALEEPQAVPLGLVPQEIPLSILYEDHDLLVLDKPAGLVVHPAAGHAEGTLVNALLYHCRDLSGIGGVLRPGIVHRLDKDTSGLLVVAKTDLAHSGLAAQFKRHQVGKTYFALVYGDPREDQGLIDLPVGRHPVERKKMSTKSRRGKEAITSWKIAERFGVAALLSVDIKTGRTHQIRVHLAAMGHPVVGDPVYGGSRRLSAIGDPVIKTLLKGMDRQALHAARLSFVHPGTGRTMEFYAPPPPDIAELCTFLREHGAARA</sequence>
<evidence type="ECO:0000256" key="3">
    <source>
        <dbReference type="ARBA" id="ARBA00023235"/>
    </source>
</evidence>
<comment type="function">
    <text evidence="6">Responsible for synthesis of pseudouridine from uracil.</text>
</comment>
<dbReference type="SMART" id="SM00363">
    <property type="entry name" value="S4"/>
    <property type="match status" value="1"/>
</dbReference>
<dbReference type="Gene3D" id="3.10.290.10">
    <property type="entry name" value="RNA-binding S4 domain"/>
    <property type="match status" value="1"/>
</dbReference>
<name>A0A1H7UGD3_9BACT</name>
<dbReference type="Pfam" id="PF00849">
    <property type="entry name" value="PseudoU_synth_2"/>
    <property type="match status" value="1"/>
</dbReference>
<dbReference type="CDD" id="cd00165">
    <property type="entry name" value="S4"/>
    <property type="match status" value="1"/>
</dbReference>
<dbReference type="OrthoDB" id="128480at2"/>
<dbReference type="PROSITE" id="PS50889">
    <property type="entry name" value="S4"/>
    <property type="match status" value="1"/>
</dbReference>
<comment type="catalytic activity">
    <reaction evidence="6">
        <text>a uridine in RNA = a pseudouridine in RNA</text>
        <dbReference type="Rhea" id="RHEA:48348"/>
        <dbReference type="Rhea" id="RHEA-COMP:12068"/>
        <dbReference type="Rhea" id="RHEA-COMP:12069"/>
        <dbReference type="ChEBI" id="CHEBI:65314"/>
        <dbReference type="ChEBI" id="CHEBI:65315"/>
    </reaction>
</comment>
<evidence type="ECO:0000256" key="4">
    <source>
        <dbReference type="PIRSR" id="PIRSR606225-1"/>
    </source>
</evidence>
<dbReference type="GO" id="GO:0003723">
    <property type="term" value="F:RNA binding"/>
    <property type="evidence" value="ECO:0007669"/>
    <property type="project" value="UniProtKB-KW"/>
</dbReference>
<reference evidence="8 9" key="1">
    <citation type="submission" date="2016-10" db="EMBL/GenBank/DDBJ databases">
        <authorList>
            <person name="de Groot N.N."/>
        </authorList>
    </citation>
    <scope>NUCLEOTIDE SEQUENCE [LARGE SCALE GENOMIC DNA]</scope>
    <source>
        <strain evidence="8 9">DSM 8423</strain>
    </source>
</reference>
<evidence type="ECO:0000256" key="6">
    <source>
        <dbReference type="RuleBase" id="RU362028"/>
    </source>
</evidence>
<dbReference type="InterPro" id="IPR002942">
    <property type="entry name" value="S4_RNA-bd"/>
</dbReference>
<feature type="domain" description="RNA-binding S4" evidence="7">
    <location>
        <begin position="19"/>
        <end position="84"/>
    </location>
</feature>
<dbReference type="PROSITE" id="PS01129">
    <property type="entry name" value="PSI_RLU"/>
    <property type="match status" value="1"/>
</dbReference>
<evidence type="ECO:0000313" key="8">
    <source>
        <dbReference type="EMBL" id="SEL95869.1"/>
    </source>
</evidence>
<keyword evidence="9" id="KW-1185">Reference proteome</keyword>
<dbReference type="Proteomes" id="UP000198744">
    <property type="component" value="Unassembled WGS sequence"/>
</dbReference>
<proteinExistence type="inferred from homology"/>
<dbReference type="GO" id="GO:0000455">
    <property type="term" value="P:enzyme-directed rRNA pseudouridine synthesis"/>
    <property type="evidence" value="ECO:0007669"/>
    <property type="project" value="TreeGrafter"/>
</dbReference>
<dbReference type="PANTHER" id="PTHR21600:SF44">
    <property type="entry name" value="RIBOSOMAL LARGE SUBUNIT PSEUDOURIDINE SYNTHASE D"/>
    <property type="match status" value="1"/>
</dbReference>
<dbReference type="FunFam" id="3.30.2350.10:FF:000006">
    <property type="entry name" value="Pseudouridine synthase"/>
    <property type="match status" value="1"/>
</dbReference>
<accession>A0A1H7UGD3</accession>
<comment type="similarity">
    <text evidence="1 6">Belongs to the pseudouridine synthase RluA family.</text>
</comment>
<dbReference type="Gene3D" id="3.30.2350.10">
    <property type="entry name" value="Pseudouridine synthase"/>
    <property type="match status" value="1"/>
</dbReference>
<dbReference type="AlphaFoldDB" id="A0A1H7UGD3"/>
<evidence type="ECO:0000256" key="1">
    <source>
        <dbReference type="ARBA" id="ARBA00010876"/>
    </source>
</evidence>
<dbReference type="Pfam" id="PF01479">
    <property type="entry name" value="S4"/>
    <property type="match status" value="1"/>
</dbReference>
<organism evidence="8 9">
    <name type="scientific">Syntrophus gentianae</name>
    <dbReference type="NCBI Taxonomy" id="43775"/>
    <lineage>
        <taxon>Bacteria</taxon>
        <taxon>Pseudomonadati</taxon>
        <taxon>Thermodesulfobacteriota</taxon>
        <taxon>Syntrophia</taxon>
        <taxon>Syntrophales</taxon>
        <taxon>Syntrophaceae</taxon>
        <taxon>Syntrophus</taxon>
    </lineage>
</organism>
<dbReference type="PANTHER" id="PTHR21600">
    <property type="entry name" value="MITOCHONDRIAL RNA PSEUDOURIDINE SYNTHASE"/>
    <property type="match status" value="1"/>
</dbReference>
<dbReference type="InterPro" id="IPR006145">
    <property type="entry name" value="PsdUridine_synth_RsuA/RluA"/>
</dbReference>
<evidence type="ECO:0000313" key="9">
    <source>
        <dbReference type="Proteomes" id="UP000198744"/>
    </source>
</evidence>
<dbReference type="InterPro" id="IPR006225">
    <property type="entry name" value="PsdUridine_synth_RluC/D"/>
</dbReference>
<keyword evidence="2 5" id="KW-0694">RNA-binding</keyword>
<evidence type="ECO:0000256" key="5">
    <source>
        <dbReference type="PROSITE-ProRule" id="PRU00182"/>
    </source>
</evidence>
<dbReference type="CDD" id="cd02869">
    <property type="entry name" value="PseudoU_synth_RluA_like"/>
    <property type="match status" value="1"/>
</dbReference>
<dbReference type="EMBL" id="FOBS01000001">
    <property type="protein sequence ID" value="SEL95869.1"/>
    <property type="molecule type" value="Genomic_DNA"/>
</dbReference>
<dbReference type="InterPro" id="IPR050188">
    <property type="entry name" value="RluA_PseudoU_synthase"/>
</dbReference>
<dbReference type="EC" id="5.4.99.-" evidence="6"/>
<dbReference type="InterPro" id="IPR020103">
    <property type="entry name" value="PsdUridine_synth_cat_dom_sf"/>
</dbReference>
<keyword evidence="3 6" id="KW-0413">Isomerase</keyword>
<dbReference type="InterPro" id="IPR036986">
    <property type="entry name" value="S4_RNA-bd_sf"/>
</dbReference>
<protein>
    <recommendedName>
        <fullName evidence="6">Pseudouridine synthase</fullName>
        <ecNumber evidence="6">5.4.99.-</ecNumber>
    </recommendedName>
</protein>